<comment type="caution">
    <text evidence="2">The sequence shown here is derived from an EMBL/GenBank/DDBJ whole genome shotgun (WGS) entry which is preliminary data.</text>
</comment>
<name>A0AB73ALI8_BACFG</name>
<proteinExistence type="predicted"/>
<sequence length="40" mass="4495">MPALLRLRHSCSKRSSKQKGVKGERPKKQSRDTLMRTAAG</sequence>
<feature type="region of interest" description="Disordered" evidence="1">
    <location>
        <begin position="1"/>
        <end position="40"/>
    </location>
</feature>
<dbReference type="EMBL" id="JGEU01000034">
    <property type="protein sequence ID" value="EYB09339.1"/>
    <property type="molecule type" value="Genomic_DNA"/>
</dbReference>
<dbReference type="AlphaFoldDB" id="A0AB73ALI8"/>
<protein>
    <submittedName>
        <fullName evidence="2">Uncharacterized protein</fullName>
    </submittedName>
</protein>
<dbReference type="Proteomes" id="UP000021175">
    <property type="component" value="Unassembled WGS sequence"/>
</dbReference>
<evidence type="ECO:0000313" key="2">
    <source>
        <dbReference type="EMBL" id="EYB09339.1"/>
    </source>
</evidence>
<feature type="compositionally biased region" description="Basic and acidic residues" evidence="1">
    <location>
        <begin position="21"/>
        <end position="34"/>
    </location>
</feature>
<organism evidence="2 3">
    <name type="scientific">Bacteroides fragilis str. 3783N1-6</name>
    <dbReference type="NCBI Taxonomy" id="1339310"/>
    <lineage>
        <taxon>Bacteria</taxon>
        <taxon>Pseudomonadati</taxon>
        <taxon>Bacteroidota</taxon>
        <taxon>Bacteroidia</taxon>
        <taxon>Bacteroidales</taxon>
        <taxon>Bacteroidaceae</taxon>
        <taxon>Bacteroides</taxon>
    </lineage>
</organism>
<gene>
    <name evidence="2" type="ORF">M119_1652</name>
</gene>
<accession>A0AB73ALI8</accession>
<evidence type="ECO:0000256" key="1">
    <source>
        <dbReference type="SAM" id="MobiDB-lite"/>
    </source>
</evidence>
<reference evidence="2 3" key="1">
    <citation type="submission" date="2014-02" db="EMBL/GenBank/DDBJ databases">
        <authorList>
            <person name="Sears C."/>
            <person name="Carroll K."/>
            <person name="Sack B.R."/>
            <person name="Qadri F."/>
            <person name="Myers L.L."/>
            <person name="Chung G.-T."/>
            <person name="Escheverria P."/>
            <person name="Fraser C.M."/>
            <person name="Sadzewicz L."/>
            <person name="Shefchek K.A."/>
            <person name="Tallon L."/>
            <person name="Das S.P."/>
            <person name="Daugherty S."/>
            <person name="Mongodin E.F."/>
        </authorList>
    </citation>
    <scope>NUCLEOTIDE SEQUENCE [LARGE SCALE GENOMIC DNA]</scope>
    <source>
        <strain evidence="2 3">3783N1-6</strain>
    </source>
</reference>
<evidence type="ECO:0000313" key="3">
    <source>
        <dbReference type="Proteomes" id="UP000021175"/>
    </source>
</evidence>
<feature type="compositionally biased region" description="Basic residues" evidence="1">
    <location>
        <begin position="1"/>
        <end position="20"/>
    </location>
</feature>